<dbReference type="InterPro" id="IPR036236">
    <property type="entry name" value="Znf_C2H2_sf"/>
</dbReference>
<keyword evidence="3 8" id="KW-0863">Zinc-finger</keyword>
<feature type="domain" description="C2H2-type" evidence="10">
    <location>
        <begin position="86"/>
        <end position="113"/>
    </location>
</feature>
<evidence type="ECO:0000256" key="2">
    <source>
        <dbReference type="ARBA" id="ARBA00022723"/>
    </source>
</evidence>
<dbReference type="Pfam" id="PF00096">
    <property type="entry name" value="zf-C2H2"/>
    <property type="match status" value="1"/>
</dbReference>
<feature type="region of interest" description="Disordered" evidence="9">
    <location>
        <begin position="1"/>
        <end position="26"/>
    </location>
</feature>
<dbReference type="PROSITE" id="PS50157">
    <property type="entry name" value="ZINC_FINGER_C2H2_2"/>
    <property type="match status" value="2"/>
</dbReference>
<feature type="region of interest" description="Disordered" evidence="9">
    <location>
        <begin position="176"/>
        <end position="249"/>
    </location>
</feature>
<evidence type="ECO:0000256" key="3">
    <source>
        <dbReference type="ARBA" id="ARBA00022771"/>
    </source>
</evidence>
<evidence type="ECO:0000313" key="12">
    <source>
        <dbReference type="Proteomes" id="UP000094112"/>
    </source>
</evidence>
<dbReference type="SUPFAM" id="SSF57667">
    <property type="entry name" value="beta-beta-alpha zinc fingers"/>
    <property type="match status" value="1"/>
</dbReference>
<evidence type="ECO:0000256" key="1">
    <source>
        <dbReference type="ARBA" id="ARBA00004123"/>
    </source>
</evidence>
<keyword evidence="5" id="KW-0805">Transcription regulation</keyword>
<dbReference type="OrthoDB" id="6910977at2759"/>
<evidence type="ECO:0000256" key="6">
    <source>
        <dbReference type="ARBA" id="ARBA00023163"/>
    </source>
</evidence>
<organism evidence="11 12">
    <name type="scientific">Wickerhamomyces anomalus (strain ATCC 58044 / CBS 1984 / NCYC 433 / NRRL Y-366-8)</name>
    <name type="common">Yeast</name>
    <name type="synonym">Hansenula anomala</name>
    <dbReference type="NCBI Taxonomy" id="683960"/>
    <lineage>
        <taxon>Eukaryota</taxon>
        <taxon>Fungi</taxon>
        <taxon>Dikarya</taxon>
        <taxon>Ascomycota</taxon>
        <taxon>Saccharomycotina</taxon>
        <taxon>Saccharomycetes</taxon>
        <taxon>Phaffomycetales</taxon>
        <taxon>Wickerhamomycetaceae</taxon>
        <taxon>Wickerhamomyces</taxon>
    </lineage>
</organism>
<feature type="compositionally biased region" description="Polar residues" evidence="9">
    <location>
        <begin position="197"/>
        <end position="208"/>
    </location>
</feature>
<keyword evidence="12" id="KW-1185">Reference proteome</keyword>
<dbReference type="STRING" id="683960.A0A1E3P4T9"/>
<dbReference type="AlphaFoldDB" id="A0A1E3P4T9"/>
<proteinExistence type="predicted"/>
<dbReference type="SMART" id="SM00355">
    <property type="entry name" value="ZnF_C2H2"/>
    <property type="match status" value="3"/>
</dbReference>
<dbReference type="Gene3D" id="3.30.160.60">
    <property type="entry name" value="Classic Zinc Finger"/>
    <property type="match status" value="2"/>
</dbReference>
<keyword evidence="7" id="KW-0539">Nucleus</keyword>
<feature type="compositionally biased region" description="Basic and acidic residues" evidence="9">
    <location>
        <begin position="9"/>
        <end position="19"/>
    </location>
</feature>
<dbReference type="GO" id="GO:0008270">
    <property type="term" value="F:zinc ion binding"/>
    <property type="evidence" value="ECO:0007669"/>
    <property type="project" value="UniProtKB-KW"/>
</dbReference>
<keyword evidence="6" id="KW-0804">Transcription</keyword>
<reference evidence="11 12" key="1">
    <citation type="journal article" date="2016" name="Proc. Natl. Acad. Sci. U.S.A.">
        <title>Comparative genomics of biotechnologically important yeasts.</title>
        <authorList>
            <person name="Riley R."/>
            <person name="Haridas S."/>
            <person name="Wolfe K.H."/>
            <person name="Lopes M.R."/>
            <person name="Hittinger C.T."/>
            <person name="Goeker M."/>
            <person name="Salamov A.A."/>
            <person name="Wisecaver J.H."/>
            <person name="Long T.M."/>
            <person name="Calvey C.H."/>
            <person name="Aerts A.L."/>
            <person name="Barry K.W."/>
            <person name="Choi C."/>
            <person name="Clum A."/>
            <person name="Coughlan A.Y."/>
            <person name="Deshpande S."/>
            <person name="Douglass A.P."/>
            <person name="Hanson S.J."/>
            <person name="Klenk H.-P."/>
            <person name="LaButti K.M."/>
            <person name="Lapidus A."/>
            <person name="Lindquist E.A."/>
            <person name="Lipzen A.M."/>
            <person name="Meier-Kolthoff J.P."/>
            <person name="Ohm R.A."/>
            <person name="Otillar R.P."/>
            <person name="Pangilinan J.L."/>
            <person name="Peng Y."/>
            <person name="Rokas A."/>
            <person name="Rosa C.A."/>
            <person name="Scheuner C."/>
            <person name="Sibirny A.A."/>
            <person name="Slot J.C."/>
            <person name="Stielow J.B."/>
            <person name="Sun H."/>
            <person name="Kurtzman C.P."/>
            <person name="Blackwell M."/>
            <person name="Grigoriev I.V."/>
            <person name="Jeffries T.W."/>
        </authorList>
    </citation>
    <scope>NUCLEOTIDE SEQUENCE [LARGE SCALE GENOMIC DNA]</scope>
    <source>
        <strain evidence="12">ATCC 58044 / CBS 1984 / NCYC 433 / NRRL Y-366-8</strain>
    </source>
</reference>
<dbReference type="Proteomes" id="UP000094112">
    <property type="component" value="Unassembled WGS sequence"/>
</dbReference>
<dbReference type="EMBL" id="KV454210">
    <property type="protein sequence ID" value="ODQ60373.1"/>
    <property type="molecule type" value="Genomic_DNA"/>
</dbReference>
<evidence type="ECO:0000259" key="10">
    <source>
        <dbReference type="PROSITE" id="PS50157"/>
    </source>
</evidence>
<dbReference type="GO" id="GO:0005634">
    <property type="term" value="C:nucleus"/>
    <property type="evidence" value="ECO:0007669"/>
    <property type="project" value="UniProtKB-SubCell"/>
</dbReference>
<dbReference type="GO" id="GO:0006357">
    <property type="term" value="P:regulation of transcription by RNA polymerase II"/>
    <property type="evidence" value="ECO:0007669"/>
    <property type="project" value="TreeGrafter"/>
</dbReference>
<dbReference type="RefSeq" id="XP_019039580.1">
    <property type="nucleotide sequence ID" value="XM_019185676.1"/>
</dbReference>
<sequence>MTTEQNIVHNDHEDNEHQSQKRAKPNPIIEKELNLSIIHSEELSKFIPNDFPTTIDENGRIPLRRQIFNDKKVLRTVLTKPKKGVYMCNHCDKIFNTFGELLDHFDEFNVKRPHKCSFDDCPWKIVGFNRIRQLHRHEKSVHSTEKDFKCNVPNCNKKFGRVDLLNRHIKSVHENKTSRFNKKMSKEQQQQQQQQQPSSDYNSSNDELTSGGEYSPVVSSSSIDQQSQQQRRGSQYKHTIKFLTNSDDK</sequence>
<accession>A0A1E3P4T9</accession>
<dbReference type="PROSITE" id="PS00028">
    <property type="entry name" value="ZINC_FINGER_C2H2_1"/>
    <property type="match status" value="1"/>
</dbReference>
<dbReference type="PANTHER" id="PTHR46179:SF13">
    <property type="entry name" value="C2H2-TYPE DOMAIN-CONTAINING PROTEIN"/>
    <property type="match status" value="1"/>
</dbReference>
<evidence type="ECO:0000256" key="8">
    <source>
        <dbReference type="PROSITE-ProRule" id="PRU00042"/>
    </source>
</evidence>
<protein>
    <recommendedName>
        <fullName evidence="10">C2H2-type domain-containing protein</fullName>
    </recommendedName>
</protein>
<feature type="compositionally biased region" description="Low complexity" evidence="9">
    <location>
        <begin position="219"/>
        <end position="233"/>
    </location>
</feature>
<dbReference type="GeneID" id="30202922"/>
<dbReference type="PANTHER" id="PTHR46179">
    <property type="entry name" value="ZINC FINGER PROTEIN"/>
    <property type="match status" value="1"/>
</dbReference>
<comment type="subcellular location">
    <subcellularLocation>
        <location evidence="1">Nucleus</location>
    </subcellularLocation>
</comment>
<evidence type="ECO:0000256" key="4">
    <source>
        <dbReference type="ARBA" id="ARBA00022833"/>
    </source>
</evidence>
<keyword evidence="4" id="KW-0862">Zinc</keyword>
<dbReference type="InterPro" id="IPR013087">
    <property type="entry name" value="Znf_C2H2_type"/>
</dbReference>
<evidence type="ECO:0000256" key="5">
    <source>
        <dbReference type="ARBA" id="ARBA00023015"/>
    </source>
</evidence>
<name>A0A1E3P4T9_WICAA</name>
<evidence type="ECO:0000256" key="9">
    <source>
        <dbReference type="SAM" id="MobiDB-lite"/>
    </source>
</evidence>
<keyword evidence="2" id="KW-0479">Metal-binding</keyword>
<gene>
    <name evidence="11" type="ORF">WICANDRAFT_84251</name>
</gene>
<evidence type="ECO:0000313" key="11">
    <source>
        <dbReference type="EMBL" id="ODQ60373.1"/>
    </source>
</evidence>
<feature type="domain" description="C2H2-type" evidence="10">
    <location>
        <begin position="148"/>
        <end position="178"/>
    </location>
</feature>
<evidence type="ECO:0000256" key="7">
    <source>
        <dbReference type="ARBA" id="ARBA00023242"/>
    </source>
</evidence>
<dbReference type="InterPro" id="IPR051061">
    <property type="entry name" value="Zinc_finger_trans_reg"/>
</dbReference>